<evidence type="ECO:0000256" key="3">
    <source>
        <dbReference type="ARBA" id="ARBA00022475"/>
    </source>
</evidence>
<keyword evidence="4" id="KW-0444">Lipid biosynthesis</keyword>
<dbReference type="CDD" id="cd14265">
    <property type="entry name" value="UDPK_IM_like"/>
    <property type="match status" value="1"/>
</dbReference>
<evidence type="ECO:0000256" key="6">
    <source>
        <dbReference type="ARBA" id="ARBA00022692"/>
    </source>
</evidence>
<keyword evidence="5" id="KW-0808">Transferase</keyword>
<keyword evidence="14" id="KW-1208">Phospholipid metabolism</keyword>
<feature type="binding site" evidence="16">
    <location>
        <position position="59"/>
    </location>
    <ligand>
        <name>substrate</name>
    </ligand>
</feature>
<sequence>MKRFIYPLQGLRTLLKKDRNFILHLLAALIVILAGLFFRLTTLEWLFIIIAIFTVLVAEVLNTSVEFVVDLVTEDYHELAKHAKDTAAFAVVLASFMSALIGLIIFIPYILMLLAA</sequence>
<dbReference type="InterPro" id="IPR036945">
    <property type="entry name" value="DAGK_sf"/>
</dbReference>
<feature type="binding site" evidence="17">
    <location>
        <position position="66"/>
    </location>
    <ligand>
        <name>ATP</name>
        <dbReference type="ChEBI" id="CHEBI:30616"/>
    </ligand>
</feature>
<feature type="transmembrane region" description="Helical" evidence="19">
    <location>
        <begin position="45"/>
        <end position="65"/>
    </location>
</feature>
<organism evidence="20 21">
    <name type="scientific">Macrococcus bovicus</name>
    <dbReference type="NCBI Taxonomy" id="69968"/>
    <lineage>
        <taxon>Bacteria</taxon>
        <taxon>Bacillati</taxon>
        <taxon>Bacillota</taxon>
        <taxon>Bacilli</taxon>
        <taxon>Bacillales</taxon>
        <taxon>Staphylococcaceae</taxon>
        <taxon>Macrococcus</taxon>
    </lineage>
</organism>
<accession>A0A4V3BG39</accession>
<evidence type="ECO:0000256" key="10">
    <source>
        <dbReference type="ARBA" id="ARBA00022989"/>
    </source>
</evidence>
<evidence type="ECO:0000256" key="12">
    <source>
        <dbReference type="ARBA" id="ARBA00023136"/>
    </source>
</evidence>
<evidence type="ECO:0000256" key="13">
    <source>
        <dbReference type="ARBA" id="ARBA00023209"/>
    </source>
</evidence>
<keyword evidence="18" id="KW-0479">Metal-binding</keyword>
<evidence type="ECO:0000313" key="21">
    <source>
        <dbReference type="Proteomes" id="UP000294843"/>
    </source>
</evidence>
<evidence type="ECO:0000256" key="17">
    <source>
        <dbReference type="PIRSR" id="PIRSR600829-3"/>
    </source>
</evidence>
<dbReference type="PANTHER" id="PTHR34299:SF1">
    <property type="entry name" value="DIACYLGLYCEROL KINASE"/>
    <property type="match status" value="1"/>
</dbReference>
<feature type="binding site" evidence="17">
    <location>
        <begin position="84"/>
        <end position="85"/>
    </location>
    <ligand>
        <name>ATP</name>
        <dbReference type="ChEBI" id="CHEBI:30616"/>
    </ligand>
</feature>
<dbReference type="GO" id="GO:0005886">
    <property type="term" value="C:plasma membrane"/>
    <property type="evidence" value="ECO:0007669"/>
    <property type="project" value="UniProtKB-SubCell"/>
</dbReference>
<protein>
    <submittedName>
        <fullName evidence="20">Diacylglycerol kinase family protein</fullName>
    </submittedName>
</protein>
<dbReference type="EMBL" id="SCWF01000001">
    <property type="protein sequence ID" value="TDM15569.1"/>
    <property type="molecule type" value="Genomic_DNA"/>
</dbReference>
<keyword evidence="7 17" id="KW-0547">Nucleotide-binding</keyword>
<evidence type="ECO:0000256" key="1">
    <source>
        <dbReference type="ARBA" id="ARBA00004651"/>
    </source>
</evidence>
<dbReference type="InterPro" id="IPR033717">
    <property type="entry name" value="UDPK"/>
</dbReference>
<dbReference type="AlphaFoldDB" id="A0A4V3BG39"/>
<evidence type="ECO:0000256" key="14">
    <source>
        <dbReference type="ARBA" id="ARBA00023264"/>
    </source>
</evidence>
<evidence type="ECO:0000256" key="4">
    <source>
        <dbReference type="ARBA" id="ARBA00022516"/>
    </source>
</evidence>
<keyword evidence="12 19" id="KW-0472">Membrane</keyword>
<dbReference type="RefSeq" id="WP_133450773.1">
    <property type="nucleotide sequence ID" value="NZ_SCWF01000001.1"/>
</dbReference>
<dbReference type="GO" id="GO:0046872">
    <property type="term" value="F:metal ion binding"/>
    <property type="evidence" value="ECO:0007669"/>
    <property type="project" value="UniProtKB-KW"/>
</dbReference>
<evidence type="ECO:0000256" key="9">
    <source>
        <dbReference type="ARBA" id="ARBA00022840"/>
    </source>
</evidence>
<comment type="subcellular location">
    <subcellularLocation>
        <location evidence="1">Cell membrane</location>
        <topology evidence="1">Multi-pass membrane protein</topology>
    </subcellularLocation>
</comment>
<dbReference type="Pfam" id="PF01219">
    <property type="entry name" value="DAGK_prokar"/>
    <property type="match status" value="1"/>
</dbReference>
<feature type="transmembrane region" description="Helical" evidence="19">
    <location>
        <begin position="86"/>
        <end position="111"/>
    </location>
</feature>
<evidence type="ECO:0000256" key="5">
    <source>
        <dbReference type="ARBA" id="ARBA00022679"/>
    </source>
</evidence>
<evidence type="ECO:0000256" key="15">
    <source>
        <dbReference type="PIRSR" id="PIRSR600829-1"/>
    </source>
</evidence>
<keyword evidence="11" id="KW-0443">Lipid metabolism</keyword>
<evidence type="ECO:0000256" key="16">
    <source>
        <dbReference type="PIRSR" id="PIRSR600829-2"/>
    </source>
</evidence>
<dbReference type="GO" id="GO:0008654">
    <property type="term" value="P:phospholipid biosynthetic process"/>
    <property type="evidence" value="ECO:0007669"/>
    <property type="project" value="UniProtKB-KW"/>
</dbReference>
<keyword evidence="13" id="KW-0594">Phospholipid biosynthesis</keyword>
<dbReference type="GO" id="GO:0005524">
    <property type="term" value="F:ATP binding"/>
    <property type="evidence" value="ECO:0007669"/>
    <property type="project" value="UniProtKB-KW"/>
</dbReference>
<keyword evidence="3" id="KW-1003">Cell membrane</keyword>
<dbReference type="Proteomes" id="UP000294843">
    <property type="component" value="Unassembled WGS sequence"/>
</dbReference>
<keyword evidence="10 19" id="KW-1133">Transmembrane helix</keyword>
<evidence type="ECO:0000256" key="7">
    <source>
        <dbReference type="ARBA" id="ARBA00022741"/>
    </source>
</evidence>
<evidence type="ECO:0000256" key="19">
    <source>
        <dbReference type="SAM" id="Phobius"/>
    </source>
</evidence>
<comment type="caution">
    <text evidence="20">The sequence shown here is derived from an EMBL/GenBank/DDBJ whole genome shotgun (WGS) entry which is preliminary data.</text>
</comment>
<keyword evidence="6 19" id="KW-0812">Transmembrane</keyword>
<dbReference type="OrthoDB" id="9789934at2"/>
<keyword evidence="8 20" id="KW-0418">Kinase</keyword>
<keyword evidence="18" id="KW-0460">Magnesium</keyword>
<proteinExistence type="inferred from homology"/>
<reference evidence="20 21" key="1">
    <citation type="submission" date="2019-01" db="EMBL/GenBank/DDBJ databases">
        <title>Draft genome sequences of the type strains of six Macrococcus species.</title>
        <authorList>
            <person name="Mazhar S."/>
            <person name="Altermann E."/>
            <person name="Hill C."/>
            <person name="Mcauliffe O."/>
        </authorList>
    </citation>
    <scope>NUCLEOTIDE SEQUENCE [LARGE SCALE GENOMIC DNA]</scope>
    <source>
        <strain evidence="20 21">ATCC 51825</strain>
    </source>
</reference>
<dbReference type="Gene3D" id="1.10.287.3610">
    <property type="match status" value="1"/>
</dbReference>
<dbReference type="PROSITE" id="PS01069">
    <property type="entry name" value="DAGK_PROKAR"/>
    <property type="match status" value="1"/>
</dbReference>
<feature type="active site" description="Proton acceptor" evidence="15">
    <location>
        <position position="59"/>
    </location>
</feature>
<comment type="cofactor">
    <cofactor evidence="18">
        <name>Mg(2+)</name>
        <dbReference type="ChEBI" id="CHEBI:18420"/>
    </cofactor>
    <text evidence="18">Mn(2+), Zn(2+), Cd(2+) and Co(2+) support activity to lesser extents.</text>
</comment>
<evidence type="ECO:0000313" key="20">
    <source>
        <dbReference type="EMBL" id="TDM15569.1"/>
    </source>
</evidence>
<evidence type="ECO:0000256" key="11">
    <source>
        <dbReference type="ARBA" id="ARBA00023098"/>
    </source>
</evidence>
<evidence type="ECO:0000256" key="2">
    <source>
        <dbReference type="ARBA" id="ARBA00005967"/>
    </source>
</evidence>
<keyword evidence="21" id="KW-1185">Reference proteome</keyword>
<name>A0A4V3BG39_9STAP</name>
<evidence type="ECO:0000256" key="18">
    <source>
        <dbReference type="PIRSR" id="PIRSR600829-4"/>
    </source>
</evidence>
<feature type="transmembrane region" description="Helical" evidence="19">
    <location>
        <begin position="21"/>
        <end position="39"/>
    </location>
</feature>
<dbReference type="GO" id="GO:0016301">
    <property type="term" value="F:kinase activity"/>
    <property type="evidence" value="ECO:0007669"/>
    <property type="project" value="UniProtKB-KW"/>
</dbReference>
<keyword evidence="9 17" id="KW-0067">ATP-binding</keyword>
<dbReference type="PANTHER" id="PTHR34299">
    <property type="entry name" value="DIACYLGLYCEROL KINASE"/>
    <property type="match status" value="1"/>
</dbReference>
<gene>
    <name evidence="20" type="ORF">ERX55_01295</name>
</gene>
<evidence type="ECO:0000256" key="8">
    <source>
        <dbReference type="ARBA" id="ARBA00022777"/>
    </source>
</evidence>
<feature type="binding site" evidence="18">
    <location>
        <position position="66"/>
    </location>
    <ligand>
        <name>a divalent metal cation</name>
        <dbReference type="ChEBI" id="CHEBI:60240"/>
    </ligand>
</feature>
<dbReference type="InterPro" id="IPR000829">
    <property type="entry name" value="DAGK"/>
</dbReference>
<feature type="binding site" evidence="17">
    <location>
        <position position="6"/>
    </location>
    <ligand>
        <name>ATP</name>
        <dbReference type="ChEBI" id="CHEBI:30616"/>
    </ligand>
</feature>
<comment type="similarity">
    <text evidence="2">Belongs to the bacterial diacylglycerol kinase family.</text>
</comment>